<evidence type="ECO:0008006" key="4">
    <source>
        <dbReference type="Google" id="ProtNLM"/>
    </source>
</evidence>
<dbReference type="RefSeq" id="XP_029739949.1">
    <property type="nucleotide sequence ID" value="XM_029883658.1"/>
</dbReference>
<evidence type="ECO:0000313" key="2">
    <source>
        <dbReference type="EMBL" id="TKY87964.1"/>
    </source>
</evidence>
<dbReference type="EMBL" id="SRRM01000011">
    <property type="protein sequence ID" value="TKY87964.1"/>
    <property type="molecule type" value="Genomic_DNA"/>
</dbReference>
<feature type="chain" id="PRO_5020906627" description="TPM domain-containing protein" evidence="1">
    <location>
        <begin position="24"/>
        <end position="182"/>
    </location>
</feature>
<name>A0A4U7KTR4_9BASI</name>
<dbReference type="AlphaFoldDB" id="A0A4U7KTR4"/>
<dbReference type="Proteomes" id="UP000306050">
    <property type="component" value="Chromosome SGRAM_19"/>
</dbReference>
<evidence type="ECO:0000313" key="3">
    <source>
        <dbReference type="Proteomes" id="UP000306050"/>
    </source>
</evidence>
<proteinExistence type="predicted"/>
<dbReference type="GeneID" id="40725955"/>
<feature type="signal peptide" evidence="1">
    <location>
        <begin position="1"/>
        <end position="23"/>
    </location>
</feature>
<gene>
    <name evidence="2" type="ORF">EX895_003060</name>
</gene>
<comment type="caution">
    <text evidence="2">The sequence shown here is derived from an EMBL/GenBank/DDBJ whole genome shotgun (WGS) entry which is preliminary data.</text>
</comment>
<accession>A0A4U7KTR4</accession>
<keyword evidence="3" id="KW-1185">Reference proteome</keyword>
<dbReference type="KEGG" id="sgra:EX895_003060"/>
<protein>
    <recommendedName>
        <fullName evidence="4">TPM domain-containing protein</fullName>
    </recommendedName>
</protein>
<reference evidence="2 3" key="1">
    <citation type="submission" date="2019-05" db="EMBL/GenBank/DDBJ databases">
        <title>Sporisorium graminicola CBS 10092 draft sequencing and annotation.</title>
        <authorList>
            <person name="Solano-Gonzalez S."/>
            <person name="Caddick M.X."/>
            <person name="Darby A."/>
        </authorList>
    </citation>
    <scope>NUCLEOTIDE SEQUENCE [LARGE SCALE GENOMIC DNA]</scope>
    <source>
        <strain evidence="2 3">CBS 10092</strain>
    </source>
</reference>
<sequence>MNISPLRPLFLVLFLLCLSPCRSAEPDAHAAADDEANPGVEEQIEDTEVAQAHLEPFSEHYSLRNYFGPLVGNTREGVARSQAHLDSSGSRFIVVKSPVHRTGQVAYSTYALARANTAHSKHAVVMLDLGLGRRSVLLGEAHFRESLSMQTLDSILSRIGQDATWDRDKIVRAFGEIAVELE</sequence>
<keyword evidence="1" id="KW-0732">Signal</keyword>
<organism evidence="2 3">
    <name type="scientific">Sporisorium graminicola</name>
    <dbReference type="NCBI Taxonomy" id="280036"/>
    <lineage>
        <taxon>Eukaryota</taxon>
        <taxon>Fungi</taxon>
        <taxon>Dikarya</taxon>
        <taxon>Basidiomycota</taxon>
        <taxon>Ustilaginomycotina</taxon>
        <taxon>Ustilaginomycetes</taxon>
        <taxon>Ustilaginales</taxon>
        <taxon>Ustilaginaceae</taxon>
        <taxon>Sporisorium</taxon>
    </lineage>
</organism>
<evidence type="ECO:0000256" key="1">
    <source>
        <dbReference type="SAM" id="SignalP"/>
    </source>
</evidence>